<gene>
    <name evidence="7" type="ORF">TBRA_LOCUS12792</name>
</gene>
<evidence type="ECO:0000259" key="6">
    <source>
        <dbReference type="PROSITE" id="PS50994"/>
    </source>
</evidence>
<organism evidence="7 8">
    <name type="scientific">Trichogramma brassicae</name>
    <dbReference type="NCBI Taxonomy" id="86971"/>
    <lineage>
        <taxon>Eukaryota</taxon>
        <taxon>Metazoa</taxon>
        <taxon>Ecdysozoa</taxon>
        <taxon>Arthropoda</taxon>
        <taxon>Hexapoda</taxon>
        <taxon>Insecta</taxon>
        <taxon>Pterygota</taxon>
        <taxon>Neoptera</taxon>
        <taxon>Endopterygota</taxon>
        <taxon>Hymenoptera</taxon>
        <taxon>Apocrita</taxon>
        <taxon>Proctotrupomorpha</taxon>
        <taxon>Chalcidoidea</taxon>
        <taxon>Trichogrammatidae</taxon>
        <taxon>Trichogramma</taxon>
    </lineage>
</organism>
<accession>A0A6H5IUH6</accession>
<evidence type="ECO:0000313" key="8">
    <source>
        <dbReference type="Proteomes" id="UP000479190"/>
    </source>
</evidence>
<dbReference type="Pfam" id="PF00160">
    <property type="entry name" value="Pro_isomerase"/>
    <property type="match status" value="1"/>
</dbReference>
<dbReference type="Proteomes" id="UP000479190">
    <property type="component" value="Unassembled WGS sequence"/>
</dbReference>
<comment type="catalytic activity">
    <reaction evidence="1">
        <text>[protein]-peptidylproline (omega=180) = [protein]-peptidylproline (omega=0)</text>
        <dbReference type="Rhea" id="RHEA:16237"/>
        <dbReference type="Rhea" id="RHEA-COMP:10747"/>
        <dbReference type="Rhea" id="RHEA-COMP:10748"/>
        <dbReference type="ChEBI" id="CHEBI:83833"/>
        <dbReference type="ChEBI" id="CHEBI:83834"/>
        <dbReference type="EC" id="5.2.1.8"/>
    </reaction>
</comment>
<dbReference type="PANTHER" id="PTHR37984:SF5">
    <property type="entry name" value="PROTEIN NYNRIN-LIKE"/>
    <property type="match status" value="1"/>
</dbReference>
<reference evidence="7 8" key="1">
    <citation type="submission" date="2020-02" db="EMBL/GenBank/DDBJ databases">
        <authorList>
            <person name="Ferguson B K."/>
        </authorList>
    </citation>
    <scope>NUCLEOTIDE SEQUENCE [LARGE SCALE GENOMIC DNA]</scope>
</reference>
<feature type="region of interest" description="Disordered" evidence="4">
    <location>
        <begin position="157"/>
        <end position="200"/>
    </location>
</feature>
<dbReference type="SUPFAM" id="SSF53098">
    <property type="entry name" value="Ribonuclease H-like"/>
    <property type="match status" value="1"/>
</dbReference>
<dbReference type="Gene3D" id="1.10.340.70">
    <property type="match status" value="1"/>
</dbReference>
<dbReference type="InterPro" id="IPR041588">
    <property type="entry name" value="Integrase_H2C2"/>
</dbReference>
<dbReference type="FunFam" id="2.40.100.10:FF:000025">
    <property type="entry name" value="Peptidyl-prolyl cis-trans isomerase CYP19-2"/>
    <property type="match status" value="1"/>
</dbReference>
<feature type="non-terminal residue" evidence="7">
    <location>
        <position position="1"/>
    </location>
</feature>
<proteinExistence type="predicted"/>
<evidence type="ECO:0000256" key="4">
    <source>
        <dbReference type="SAM" id="MobiDB-lite"/>
    </source>
</evidence>
<dbReference type="InterPro" id="IPR020892">
    <property type="entry name" value="Cyclophilin-type_PPIase_CS"/>
</dbReference>
<dbReference type="Pfam" id="PF17921">
    <property type="entry name" value="Integrase_H2C2"/>
    <property type="match status" value="1"/>
</dbReference>
<protein>
    <recommendedName>
        <fullName evidence="9">Integrase catalytic domain-containing protein</fullName>
    </recommendedName>
</protein>
<dbReference type="GO" id="GO:0003676">
    <property type="term" value="F:nucleic acid binding"/>
    <property type="evidence" value="ECO:0007669"/>
    <property type="project" value="InterPro"/>
</dbReference>
<evidence type="ECO:0000256" key="1">
    <source>
        <dbReference type="ARBA" id="ARBA00000971"/>
    </source>
</evidence>
<dbReference type="EMBL" id="CADCXV010001089">
    <property type="protein sequence ID" value="CAB0041111.1"/>
    <property type="molecule type" value="Genomic_DNA"/>
</dbReference>
<evidence type="ECO:0000259" key="5">
    <source>
        <dbReference type="PROSITE" id="PS50072"/>
    </source>
</evidence>
<feature type="compositionally biased region" description="Basic and acidic residues" evidence="4">
    <location>
        <begin position="174"/>
        <end position="183"/>
    </location>
</feature>
<dbReference type="OrthoDB" id="441971at2759"/>
<feature type="compositionally biased region" description="Basic and acidic residues" evidence="4">
    <location>
        <begin position="239"/>
        <end position="256"/>
    </location>
</feature>
<dbReference type="PRINTS" id="PR00153">
    <property type="entry name" value="CSAPPISMRASE"/>
</dbReference>
<dbReference type="GO" id="GO:0015074">
    <property type="term" value="P:DNA integration"/>
    <property type="evidence" value="ECO:0007669"/>
    <property type="project" value="InterPro"/>
</dbReference>
<dbReference type="InterPro" id="IPR002130">
    <property type="entry name" value="Cyclophilin-type_PPIase_dom"/>
</dbReference>
<dbReference type="InterPro" id="IPR029000">
    <property type="entry name" value="Cyclophilin-like_dom_sf"/>
</dbReference>
<dbReference type="Pfam" id="PF00665">
    <property type="entry name" value="rve"/>
    <property type="match status" value="1"/>
</dbReference>
<dbReference type="FunFam" id="3.30.420.10:FF:000032">
    <property type="entry name" value="Retrovirus-related Pol polyprotein from transposon 297-like Protein"/>
    <property type="match status" value="1"/>
</dbReference>
<dbReference type="Pfam" id="PF24664">
    <property type="entry name" value="Monjiviricetes_fusion"/>
    <property type="match status" value="1"/>
</dbReference>
<sequence length="1204" mass="136007">NRTIRAEDIFKKILDRTKVVTSRKCHEDRKKMKLLLFRKVTMMTVKTESDLAVGSPSELSRRLYNQSLAVSSTSADQVQGQSSRPRLLRHCEHGRLLSNFSRNRLRFLSITLPADARGILGTKFFANNNVIIDYERKLMKLENCMIAFCNEAYEAEKEETQDQPRKMAPMRRITSTEKTDKSSHTQRVSHGRTEQNDPLEIIYEEDQLLGDENFERNGETPLLEPEDPANPGNPENPEESVKPEDPEDPGNTKDPENPEIPESPEDPEVPEETKSRERTFIECKEKLFMRKDNYAFFVDSNSAPCDDGARHLQSQDKLPKVQDIKPGEIARIKKKNAFNYAICIKDRLDSTPMIIQNIERGLQNLKELLIRDDPKTISIAKSETICDVPWTRMEKLFITILDGIKTKIILCKGEIKFVPVHERQQILYNMHSSAVGGHKGISKVFRRARSLYYWKNMKRDIQIYIQRCATCQTKKLIRKKVKQPMIITDSPFEAMEKVCVDIVGPFPRTSRGNNNILTMQCNLTKFCMAAAIPDATAETVADAFLKQFVCIFSCPQIVLSDQGTNFLSKVFVNMAKAFKIKTVTTSAYRPQSNGSLERSHHSLAEYLKTIVSKDKEWDECIELAMFSYNTSVHEAHQFQPYQLVFGKLPNLPTSESIEKSGRIITYTDYVRNLCKKLSVIKGIAREKLIDAKLKAKYYYDKKVNAEEFKVGDSVYLLKGVILEDGTTCNANARHCVSGDGANVFWTTIPEAMCGANKYQVMYEGFVSRISDKENKNVLYSLDTHEYSFALMKTFEESVCGITMIHTEIPRFLIVENPASNHLRVIFRVVIKIVTSVRDKQSKAVTARATSDKMALNNPFVFFDISIDGAYAGKIIFELRADQLPRTAENFRVLCTGERGFGYKNSRFHRIVTSFMCQGGDIVNNNGTGGKSIYPEERYCEDHLLHHNKVGTLSMAARYPQPITSQFFITTVPTPWLDDQHLAFGIVRLGLDVVVHIENCGSVSGKPQREVVIVNCGEMKEAVQDLLVLQHPGNREDGQEMSNSEAPRAPAIPKEPAGDDTVMNELCALVEAEEGTTHPTEPPTSSNNDSDGESSSAEELAAIESAARGLQLLNRNSQKKNRESSPTRSTGTNASNISNEEEVTQPKKKLRRSTLSQGNWINDDRVSFQIHQHMIEAIESTVAGPSSWTIIETSPTTSLRARPPM</sequence>
<keyword evidence="8" id="KW-1185">Reference proteome</keyword>
<feature type="domain" description="Integrase catalytic" evidence="6">
    <location>
        <begin position="487"/>
        <end position="648"/>
    </location>
</feature>
<dbReference type="InterPro" id="IPR012337">
    <property type="entry name" value="RNaseH-like_sf"/>
</dbReference>
<dbReference type="PROSITE" id="PS50994">
    <property type="entry name" value="INTEGRASE"/>
    <property type="match status" value="1"/>
</dbReference>
<evidence type="ECO:0000313" key="7">
    <source>
        <dbReference type="EMBL" id="CAB0041111.1"/>
    </source>
</evidence>
<dbReference type="SUPFAM" id="SSF50891">
    <property type="entry name" value="Cyclophilin-like"/>
    <property type="match status" value="1"/>
</dbReference>
<keyword evidence="2" id="KW-0697">Rotamase</keyword>
<dbReference type="GO" id="GO:0006457">
    <property type="term" value="P:protein folding"/>
    <property type="evidence" value="ECO:0007669"/>
    <property type="project" value="InterPro"/>
</dbReference>
<dbReference type="PROSITE" id="PS50072">
    <property type="entry name" value="CSA_PPIASE_2"/>
    <property type="match status" value="1"/>
</dbReference>
<name>A0A6H5IUH6_9HYME</name>
<dbReference type="PANTHER" id="PTHR37984">
    <property type="entry name" value="PROTEIN CBG26694"/>
    <property type="match status" value="1"/>
</dbReference>
<evidence type="ECO:0000256" key="2">
    <source>
        <dbReference type="ARBA" id="ARBA00023110"/>
    </source>
</evidence>
<feature type="region of interest" description="Disordered" evidence="4">
    <location>
        <begin position="1032"/>
        <end position="1058"/>
    </location>
</feature>
<dbReference type="Gene3D" id="2.40.100.10">
    <property type="entry name" value="Cyclophilin-like"/>
    <property type="match status" value="1"/>
</dbReference>
<evidence type="ECO:0000256" key="3">
    <source>
        <dbReference type="ARBA" id="ARBA00023235"/>
    </source>
</evidence>
<dbReference type="InterPro" id="IPR001584">
    <property type="entry name" value="Integrase_cat-core"/>
</dbReference>
<evidence type="ECO:0008006" key="9">
    <source>
        <dbReference type="Google" id="ProtNLM"/>
    </source>
</evidence>
<dbReference type="AlphaFoldDB" id="A0A6H5IUH6"/>
<dbReference type="GO" id="GO:0003755">
    <property type="term" value="F:peptidyl-prolyl cis-trans isomerase activity"/>
    <property type="evidence" value="ECO:0007669"/>
    <property type="project" value="UniProtKB-KW"/>
</dbReference>
<feature type="region of interest" description="Disordered" evidence="4">
    <location>
        <begin position="215"/>
        <end position="278"/>
    </location>
</feature>
<feature type="compositionally biased region" description="Polar residues" evidence="4">
    <location>
        <begin position="1125"/>
        <end position="1137"/>
    </location>
</feature>
<dbReference type="FunFam" id="1.10.340.70:FF:000001">
    <property type="entry name" value="Retrovirus-related Pol polyprotein from transposon gypsy-like Protein"/>
    <property type="match status" value="1"/>
</dbReference>
<dbReference type="InterPro" id="IPR050951">
    <property type="entry name" value="Retrovirus_Pol_polyprotein"/>
</dbReference>
<dbReference type="Gene3D" id="3.30.420.10">
    <property type="entry name" value="Ribonuclease H-like superfamily/Ribonuclease H"/>
    <property type="match status" value="1"/>
</dbReference>
<feature type="region of interest" description="Disordered" evidence="4">
    <location>
        <begin position="1072"/>
        <end position="1155"/>
    </location>
</feature>
<feature type="compositionally biased region" description="Low complexity" evidence="4">
    <location>
        <begin position="1076"/>
        <end position="1106"/>
    </location>
</feature>
<dbReference type="InterPro" id="IPR036397">
    <property type="entry name" value="RNaseH_sf"/>
</dbReference>
<feature type="compositionally biased region" description="Acidic residues" evidence="4">
    <location>
        <begin position="257"/>
        <end position="270"/>
    </location>
</feature>
<feature type="domain" description="PPIase cyclophilin-type" evidence="5">
    <location>
        <begin position="861"/>
        <end position="1017"/>
    </location>
</feature>
<dbReference type="PROSITE" id="PS00170">
    <property type="entry name" value="CSA_PPIASE_1"/>
    <property type="match status" value="1"/>
</dbReference>
<keyword evidence="3" id="KW-0413">Isomerase</keyword>